<dbReference type="EMBL" id="JAODUP010000097">
    <property type="protein sequence ID" value="KAK2162492.1"/>
    <property type="molecule type" value="Genomic_DNA"/>
</dbReference>
<dbReference type="Proteomes" id="UP001208570">
    <property type="component" value="Unassembled WGS sequence"/>
</dbReference>
<sequence>EDHKSDDVKTIENWIPDDGSGKVKVYRVEHDTLVRVSTRAHGIFFSRESYVIRYRLKGDDDLYIIYIWQVSTNGMYTYNI</sequence>
<protein>
    <submittedName>
        <fullName evidence="1">Uncharacterized protein</fullName>
    </submittedName>
</protein>
<dbReference type="SUPFAM" id="SSF55753">
    <property type="entry name" value="Actin depolymerizing proteins"/>
    <property type="match status" value="1"/>
</dbReference>
<gene>
    <name evidence="1" type="ORF">LSH36_97g01013</name>
</gene>
<keyword evidence="2" id="KW-1185">Reference proteome</keyword>
<evidence type="ECO:0000313" key="1">
    <source>
        <dbReference type="EMBL" id="KAK2162492.1"/>
    </source>
</evidence>
<accession>A0AAD9K059</accession>
<dbReference type="InterPro" id="IPR029006">
    <property type="entry name" value="ADF-H/Gelsolin-like_dom_sf"/>
</dbReference>
<dbReference type="AlphaFoldDB" id="A0AAD9K059"/>
<evidence type="ECO:0000313" key="2">
    <source>
        <dbReference type="Proteomes" id="UP001208570"/>
    </source>
</evidence>
<name>A0AAD9K059_9ANNE</name>
<feature type="non-terminal residue" evidence="1">
    <location>
        <position position="80"/>
    </location>
</feature>
<proteinExistence type="predicted"/>
<dbReference type="Gene3D" id="3.40.20.10">
    <property type="entry name" value="Severin"/>
    <property type="match status" value="1"/>
</dbReference>
<comment type="caution">
    <text evidence="1">The sequence shown here is derived from an EMBL/GenBank/DDBJ whole genome shotgun (WGS) entry which is preliminary data.</text>
</comment>
<reference evidence="1" key="1">
    <citation type="journal article" date="2023" name="Mol. Biol. Evol.">
        <title>Third-Generation Sequencing Reveals the Adaptive Role of the Epigenome in Three Deep-Sea Polychaetes.</title>
        <authorList>
            <person name="Perez M."/>
            <person name="Aroh O."/>
            <person name="Sun Y."/>
            <person name="Lan Y."/>
            <person name="Juniper S.K."/>
            <person name="Young C.R."/>
            <person name="Angers B."/>
            <person name="Qian P.Y."/>
        </authorList>
    </citation>
    <scope>NUCLEOTIDE SEQUENCE</scope>
    <source>
        <strain evidence="1">P08H-3</strain>
    </source>
</reference>
<organism evidence="1 2">
    <name type="scientific">Paralvinella palmiformis</name>
    <dbReference type="NCBI Taxonomy" id="53620"/>
    <lineage>
        <taxon>Eukaryota</taxon>
        <taxon>Metazoa</taxon>
        <taxon>Spiralia</taxon>
        <taxon>Lophotrochozoa</taxon>
        <taxon>Annelida</taxon>
        <taxon>Polychaeta</taxon>
        <taxon>Sedentaria</taxon>
        <taxon>Canalipalpata</taxon>
        <taxon>Terebellida</taxon>
        <taxon>Terebelliformia</taxon>
        <taxon>Alvinellidae</taxon>
        <taxon>Paralvinella</taxon>
    </lineage>
</organism>